<dbReference type="AlphaFoldDB" id="A0A418UYS3"/>
<protein>
    <submittedName>
        <fullName evidence="2">Helix-turn-helix transcriptional regulator</fullName>
    </submittedName>
</protein>
<dbReference type="InterPro" id="IPR000792">
    <property type="entry name" value="Tscrpt_reg_LuxR_C"/>
</dbReference>
<feature type="domain" description="HTH luxR-type" evidence="1">
    <location>
        <begin position="148"/>
        <end position="211"/>
    </location>
</feature>
<organism evidence="2 3">
    <name type="scientific">Rhodopseudomonas palustris</name>
    <dbReference type="NCBI Taxonomy" id="1076"/>
    <lineage>
        <taxon>Bacteria</taxon>
        <taxon>Pseudomonadati</taxon>
        <taxon>Pseudomonadota</taxon>
        <taxon>Alphaproteobacteria</taxon>
        <taxon>Hyphomicrobiales</taxon>
        <taxon>Nitrobacteraceae</taxon>
        <taxon>Rhodopseudomonas</taxon>
    </lineage>
</organism>
<dbReference type="EMBL" id="QYYD01000030">
    <property type="protein sequence ID" value="RJF68346.1"/>
    <property type="molecule type" value="Genomic_DNA"/>
</dbReference>
<gene>
    <name evidence="2" type="ORF">D4Q52_22745</name>
</gene>
<dbReference type="Gene3D" id="1.10.10.10">
    <property type="entry name" value="Winged helix-like DNA-binding domain superfamily/Winged helix DNA-binding domain"/>
    <property type="match status" value="1"/>
</dbReference>
<evidence type="ECO:0000313" key="2">
    <source>
        <dbReference type="EMBL" id="RJF68346.1"/>
    </source>
</evidence>
<dbReference type="InterPro" id="IPR036388">
    <property type="entry name" value="WH-like_DNA-bd_sf"/>
</dbReference>
<dbReference type="OrthoDB" id="8138578at2"/>
<evidence type="ECO:0000259" key="1">
    <source>
        <dbReference type="PROSITE" id="PS50043"/>
    </source>
</evidence>
<dbReference type="PROSITE" id="PS50043">
    <property type="entry name" value="HTH_LUXR_2"/>
    <property type="match status" value="1"/>
</dbReference>
<dbReference type="SMART" id="SM00421">
    <property type="entry name" value="HTH_LUXR"/>
    <property type="match status" value="1"/>
</dbReference>
<dbReference type="GO" id="GO:0006355">
    <property type="term" value="P:regulation of DNA-templated transcription"/>
    <property type="evidence" value="ECO:0007669"/>
    <property type="project" value="InterPro"/>
</dbReference>
<dbReference type="Pfam" id="PF00196">
    <property type="entry name" value="GerE"/>
    <property type="match status" value="1"/>
</dbReference>
<evidence type="ECO:0000313" key="3">
    <source>
        <dbReference type="Proteomes" id="UP000285523"/>
    </source>
</evidence>
<comment type="caution">
    <text evidence="2">The sequence shown here is derived from an EMBL/GenBank/DDBJ whole genome shotgun (WGS) entry which is preliminary data.</text>
</comment>
<proteinExistence type="predicted"/>
<dbReference type="Proteomes" id="UP000285523">
    <property type="component" value="Unassembled WGS sequence"/>
</dbReference>
<name>A0A418UYS3_RHOPL</name>
<accession>A0A418UYS3</accession>
<dbReference type="SUPFAM" id="SSF46894">
    <property type="entry name" value="C-terminal effector domain of the bipartite response regulators"/>
    <property type="match status" value="1"/>
</dbReference>
<dbReference type="GO" id="GO:0003677">
    <property type="term" value="F:DNA binding"/>
    <property type="evidence" value="ECO:0007669"/>
    <property type="project" value="InterPro"/>
</dbReference>
<dbReference type="InterPro" id="IPR016032">
    <property type="entry name" value="Sig_transdc_resp-reg_C-effctor"/>
</dbReference>
<sequence length="211" mass="22489">MSRSPVSSGGVSVEALDALSLYSVILDTDGRCTKLSPGAAALLAEGALLTLRLSRLRCSNSATAVAACPRTAGPIDLDHQLAPCIGCLTGQPLQADGRRCSISISDSHDRSLHVRLTPMPRHDREAFSEAAVLLVIEPIWTPRSAELLPDIAVILTAAEREVATELLGGLRPTDIAHRRRVAVGTIRSQIKRIYAKLGVSGVVEFIAKARR</sequence>
<reference evidence="2 3" key="1">
    <citation type="submission" date="2018-09" db="EMBL/GenBank/DDBJ databases">
        <title>Draft genome sequence of Rhodopseudomonas palustris 2.1.18.</title>
        <authorList>
            <person name="Robertson S.L."/>
            <person name="Meyer T.E."/>
            <person name="Kyndt J.A."/>
        </authorList>
    </citation>
    <scope>NUCLEOTIDE SEQUENCE [LARGE SCALE GENOMIC DNA]</scope>
    <source>
        <strain evidence="2 3">2.1.18</strain>
    </source>
</reference>